<gene>
    <name evidence="1" type="ORF">CGSMWGv00703Dmash_05324</name>
</gene>
<evidence type="ECO:0000313" key="2">
    <source>
        <dbReference type="Proteomes" id="UP000033074"/>
    </source>
</evidence>
<dbReference type="EMBL" id="ADEV01000009">
    <property type="protein sequence ID" value="EIK85462.1"/>
    <property type="molecule type" value="Genomic_DNA"/>
</dbReference>
<accession>I4M8C2</accession>
<organism evidence="1 2">
    <name type="scientific">Gardnerella greenwoodii 00703Dmash</name>
    <dbReference type="NCBI Taxonomy" id="698960"/>
    <lineage>
        <taxon>Bacteria</taxon>
        <taxon>Bacillati</taxon>
        <taxon>Actinomycetota</taxon>
        <taxon>Actinomycetes</taxon>
        <taxon>Bifidobacteriales</taxon>
        <taxon>Bifidobacteriaceae</taxon>
        <taxon>Gardnerella</taxon>
        <taxon>Gardnerella greenwoodii</taxon>
    </lineage>
</organism>
<dbReference type="AlphaFoldDB" id="I4M8C2"/>
<evidence type="ECO:0000313" key="1">
    <source>
        <dbReference type="EMBL" id="EIK85462.1"/>
    </source>
</evidence>
<protein>
    <submittedName>
        <fullName evidence="1">Uncharacterized protein</fullName>
    </submittedName>
</protein>
<proteinExistence type="predicted"/>
<dbReference type="PATRIC" id="fig|698960.3.peg.1054"/>
<name>I4M8C2_9BIFI</name>
<dbReference type="Proteomes" id="UP000033074">
    <property type="component" value="Unassembled WGS sequence"/>
</dbReference>
<comment type="caution">
    <text evidence="1">The sequence shown here is derived from an EMBL/GenBank/DDBJ whole genome shotgun (WGS) entry which is preliminary data.</text>
</comment>
<sequence length="58" mass="6228">MLGVACAAALMLVFANQQESTLAKHNCKASYATSAEHLRKATLTTLAKHNCKASECFE</sequence>
<reference evidence="1 2" key="1">
    <citation type="journal article" date="2012" name="J. Bacteriol.">
        <title>Comparative Genomic Analyses of 17 Clinical Isolates of Gardnerella vaginalis Provide Evidence of Multiple Genetically Isolated Clades Consistent with Subspeciation into Genovars.</title>
        <authorList>
            <person name="Ahmed A."/>
            <person name="Earl J."/>
            <person name="Retchless A."/>
            <person name="Hillier S."/>
            <person name="Rabe L."/>
            <person name="Cherpes T."/>
            <person name="Powell E."/>
            <person name="Janto B."/>
            <person name="Eutsey R."/>
            <person name="Hiller N.L."/>
            <person name="Boissy R."/>
            <person name="Dahlgreen M."/>
            <person name="Hall B."/>
            <person name="Costerton J."/>
            <person name="Post J.C."/>
            <person name="Hu F."/>
            <person name="Ehrlich G."/>
        </authorList>
    </citation>
    <scope>NUCLEOTIDE SEQUENCE [LARGE SCALE GENOMIC DNA]</scope>
    <source>
        <strain evidence="1 2">00703Dmash</strain>
    </source>
</reference>